<evidence type="ECO:0000256" key="1">
    <source>
        <dbReference type="SAM" id="MobiDB-lite"/>
    </source>
</evidence>
<dbReference type="Proteomes" id="UP000572528">
    <property type="component" value="Unassembled WGS sequence"/>
</dbReference>
<dbReference type="AlphaFoldDB" id="A0A853ENT9"/>
<evidence type="ECO:0000313" key="4">
    <source>
        <dbReference type="Proteomes" id="UP000572528"/>
    </source>
</evidence>
<dbReference type="RefSeq" id="WP_179900708.1">
    <property type="nucleotide sequence ID" value="NZ_JACBXV010000099.1"/>
</dbReference>
<reference evidence="3 4" key="1">
    <citation type="submission" date="2020-07" db="EMBL/GenBank/DDBJ databases">
        <title>MOT database genomes.</title>
        <authorList>
            <person name="Joseph S."/>
            <person name="Aduse-Opoku J."/>
            <person name="Hashim A."/>
            <person name="Wade W."/>
            <person name="Curtis M."/>
        </authorList>
    </citation>
    <scope>NUCLEOTIDE SEQUENCE [LARGE SCALE GENOMIC DNA]</scope>
    <source>
        <strain evidence="3 4">WMus004</strain>
    </source>
</reference>
<proteinExistence type="predicted"/>
<protein>
    <recommendedName>
        <fullName evidence="2">DUF1023 domain-containing protein</fullName>
    </recommendedName>
</protein>
<accession>A0A853ENT9</accession>
<organism evidence="3 4">
    <name type="scientific">Actinomyces bowdenii</name>
    <dbReference type="NCBI Taxonomy" id="131109"/>
    <lineage>
        <taxon>Bacteria</taxon>
        <taxon>Bacillati</taxon>
        <taxon>Actinomycetota</taxon>
        <taxon>Actinomycetes</taxon>
        <taxon>Actinomycetales</taxon>
        <taxon>Actinomycetaceae</taxon>
        <taxon>Actinomyces</taxon>
    </lineage>
</organism>
<gene>
    <name evidence="3" type="ORF">HZZ05_07835</name>
</gene>
<dbReference type="Pfam" id="PF06259">
    <property type="entry name" value="Abhydrolase_8"/>
    <property type="match status" value="1"/>
</dbReference>
<comment type="caution">
    <text evidence="3">The sequence shown here is derived from an EMBL/GenBank/DDBJ whole genome shotgun (WGS) entry which is preliminary data.</text>
</comment>
<feature type="compositionally biased region" description="Basic and acidic residues" evidence="1">
    <location>
        <begin position="511"/>
        <end position="532"/>
    </location>
</feature>
<name>A0A853ENT9_9ACTO</name>
<feature type="domain" description="DUF1023" evidence="2">
    <location>
        <begin position="313"/>
        <end position="495"/>
    </location>
</feature>
<dbReference type="EMBL" id="JACBXV010000099">
    <property type="protein sequence ID" value="NYS69426.1"/>
    <property type="molecule type" value="Genomic_DNA"/>
</dbReference>
<evidence type="ECO:0000313" key="3">
    <source>
        <dbReference type="EMBL" id="NYS69426.1"/>
    </source>
</evidence>
<feature type="region of interest" description="Disordered" evidence="1">
    <location>
        <begin position="496"/>
        <end position="574"/>
    </location>
</feature>
<sequence length="574" mass="61709">MPSFKDVLTWDGTALRDAGEELVVASKSYEYVYGELDGLKVEGLEGEIAEAEAKARRILADDAMDLWTALDRGGKDLQDAGNSADALAAEALDIQATATNDHFTISDSGEVTDVSPALESDSSLNDAYTWPSSREATKLALKARIGVVLEQAGDVEVFLEGVYNNIAQVSTITQGPSASVVNHGDRQPPASWSAQDVNDWWTAMTPQQRQHIIDTHPAWIGNLDGIPAEDRHAANMVWLSVMKARIDKQVEDHEPKTIVVHGSLGSRHVVKTVQYQNLLDRQAEIHAFYDQFNSPESDKETYRHTLLVLDDSGEHFRAAVGSGNIDTSDHVMVFTPGMTSTVDATLIGQGSTTWGSGVRDTDNTLDEARRQLAAQGRDDESVAGVTWLGYDAPNWEETLSNDDSSVLRQDEAREGAASLSSFYNGLQATHHGDPHLDSSGHSYGSVVNGLALQQTDVADELEVHGSPGPGSADASDMGLLPDHMAEASAAKDTVAFSGAHGRPPQTSPDFAHMETDAHSNPRYDGNKEHGGRELPGSEGHSQYSRLGEDGTPSTSLYNRASVLIGDGVTIPEEG</sequence>
<evidence type="ECO:0000259" key="2">
    <source>
        <dbReference type="Pfam" id="PF06259"/>
    </source>
</evidence>
<dbReference type="InterPro" id="IPR010427">
    <property type="entry name" value="DUF1023"/>
</dbReference>